<accession>A0A2D1GQV4</accession>
<sequence>MLFNKVIRYFKRRRCNTSELIEINELILKAARRQNYDLGHLISYLGDGNDPKFIDFIKKEYSEIHAYYNSVFNPADFGKNYKTKLHSDLLETETKLNKFKELCKKHNIDYSHIVEDEIPF</sequence>
<proteinExistence type="predicted"/>
<gene>
    <name evidence="1" type="ORF">SL2_142</name>
</gene>
<protein>
    <submittedName>
        <fullName evidence="1">Uncharacterized protein</fullName>
    </submittedName>
</protein>
<evidence type="ECO:0000313" key="2">
    <source>
        <dbReference type="Proteomes" id="UP000242032"/>
    </source>
</evidence>
<dbReference type="EMBL" id="MF805716">
    <property type="protein sequence ID" value="ATN94719.1"/>
    <property type="molecule type" value="Genomic_DNA"/>
</dbReference>
<evidence type="ECO:0000313" key="1">
    <source>
        <dbReference type="EMBL" id="ATN94719.1"/>
    </source>
</evidence>
<organism evidence="1 2">
    <name type="scientific">Pseudomonas phage SL2</name>
    <dbReference type="NCBI Taxonomy" id="2041345"/>
    <lineage>
        <taxon>Viruses</taxon>
        <taxon>Duplodnaviria</taxon>
        <taxon>Heunggongvirae</taxon>
        <taxon>Uroviricota</taxon>
        <taxon>Caudoviricetes</taxon>
        <taxon>Chimalliviridae</taxon>
        <taxon>Phikzvirus</taxon>
        <taxon>Phikzvirus SL2</taxon>
    </lineage>
</organism>
<name>A0A2D1GQV4_9CAUD</name>
<dbReference type="Proteomes" id="UP000242032">
    <property type="component" value="Segment"/>
</dbReference>
<reference evidence="1 2" key="1">
    <citation type="journal article" date="2017" name="Viruses">
        <title>Differential Effect of Newly Isolated Phages Belonging to PB1-Like, phiKZ-Like and LUZ24-Like Viruses against Multi-Drug Resistant Pseudomonas aeruginosa under Varying Growth Conditions.</title>
        <authorList>
            <person name="Latz S."/>
            <person name="Kruttgen A."/>
            <person name="Hafner H."/>
            <person name="Buhl E.M."/>
            <person name="Ritter K."/>
            <person name="Horz H.P."/>
        </authorList>
    </citation>
    <scope>NUCLEOTIDE SEQUENCE [LARGE SCALE GENOMIC DNA]</scope>
</reference>
<keyword evidence="2" id="KW-1185">Reference proteome</keyword>